<dbReference type="PRINTS" id="PR00038">
    <property type="entry name" value="HTHLUXR"/>
</dbReference>
<keyword evidence="3" id="KW-0804">Transcription</keyword>
<sequence length="258" mass="28951">MMTTRKRRMIDGQQQILLDLIEVISASKNCDGAINAINLHIEKYYSVKALSIVIAPFDRPRRRIFSSTDPALGRLWLEVADENPNGTVAFEIMKKRHFSLFPWGSGIGLLYIKDERLLEFFEEIDASGFKSNFFIPFWGGSPDDHAIVSLYSSLSARELSGLAWEHGADLISIATALAMRVSAGLEAERRQEAPILTNREIESLHWLASGLRLDIIACRLGISEWTVSFHLKNARDKLGARTNEQALVKALTFGLIHP</sequence>
<evidence type="ECO:0000259" key="4">
    <source>
        <dbReference type="PROSITE" id="PS50043"/>
    </source>
</evidence>
<dbReference type="GO" id="GO:0006355">
    <property type="term" value="P:regulation of DNA-templated transcription"/>
    <property type="evidence" value="ECO:0007669"/>
    <property type="project" value="InterPro"/>
</dbReference>
<accession>A0A2N3PX33</accession>
<dbReference type="Gene3D" id="1.10.10.10">
    <property type="entry name" value="Winged helix-like DNA-binding domain superfamily/Winged helix DNA-binding domain"/>
    <property type="match status" value="1"/>
</dbReference>
<reference evidence="6" key="1">
    <citation type="submission" date="2017-12" db="EMBL/GenBank/DDBJ databases">
        <title>Draft genome sequence of Telmatospirillum siberiense 26-4b1T, an acidotolerant peatland alphaproteobacterium potentially involved in sulfur cycling.</title>
        <authorList>
            <person name="Hausmann B."/>
            <person name="Pjevac P."/>
            <person name="Schreck K."/>
            <person name="Herbold C.W."/>
            <person name="Daims H."/>
            <person name="Wagner M."/>
            <person name="Pester M."/>
            <person name="Loy A."/>
        </authorList>
    </citation>
    <scope>NUCLEOTIDE SEQUENCE [LARGE SCALE GENOMIC DNA]</scope>
    <source>
        <strain evidence="6">26-4b1</strain>
    </source>
</reference>
<dbReference type="GO" id="GO:0003677">
    <property type="term" value="F:DNA binding"/>
    <property type="evidence" value="ECO:0007669"/>
    <property type="project" value="UniProtKB-KW"/>
</dbReference>
<name>A0A2N3PX33_9PROT</name>
<dbReference type="EMBL" id="PIUM01000007">
    <property type="protein sequence ID" value="PKU24941.1"/>
    <property type="molecule type" value="Genomic_DNA"/>
</dbReference>
<evidence type="ECO:0000313" key="5">
    <source>
        <dbReference type="EMBL" id="PKU24941.1"/>
    </source>
</evidence>
<dbReference type="AlphaFoldDB" id="A0A2N3PX33"/>
<dbReference type="SUPFAM" id="SSF46894">
    <property type="entry name" value="C-terminal effector domain of the bipartite response regulators"/>
    <property type="match status" value="1"/>
</dbReference>
<dbReference type="CDD" id="cd06170">
    <property type="entry name" value="LuxR_C_like"/>
    <property type="match status" value="1"/>
</dbReference>
<dbReference type="PANTHER" id="PTHR44688">
    <property type="entry name" value="DNA-BINDING TRANSCRIPTIONAL ACTIVATOR DEVR_DOSR"/>
    <property type="match status" value="1"/>
</dbReference>
<dbReference type="Proteomes" id="UP000233293">
    <property type="component" value="Unassembled WGS sequence"/>
</dbReference>
<evidence type="ECO:0000313" key="6">
    <source>
        <dbReference type="Proteomes" id="UP000233293"/>
    </source>
</evidence>
<dbReference type="Pfam" id="PF00196">
    <property type="entry name" value="GerE"/>
    <property type="match status" value="1"/>
</dbReference>
<feature type="domain" description="HTH luxR-type" evidence="4">
    <location>
        <begin position="189"/>
        <end position="254"/>
    </location>
</feature>
<keyword evidence="6" id="KW-1185">Reference proteome</keyword>
<dbReference type="SMART" id="SM00421">
    <property type="entry name" value="HTH_LUXR"/>
    <property type="match status" value="1"/>
</dbReference>
<dbReference type="InterPro" id="IPR016032">
    <property type="entry name" value="Sig_transdc_resp-reg_C-effctor"/>
</dbReference>
<dbReference type="InterPro" id="IPR036388">
    <property type="entry name" value="WH-like_DNA-bd_sf"/>
</dbReference>
<evidence type="ECO:0000256" key="1">
    <source>
        <dbReference type="ARBA" id="ARBA00023015"/>
    </source>
</evidence>
<evidence type="ECO:0000256" key="2">
    <source>
        <dbReference type="ARBA" id="ARBA00023125"/>
    </source>
</evidence>
<keyword evidence="1" id="KW-0805">Transcription regulation</keyword>
<keyword evidence="2" id="KW-0238">DNA-binding</keyword>
<evidence type="ECO:0000256" key="3">
    <source>
        <dbReference type="ARBA" id="ARBA00023163"/>
    </source>
</evidence>
<dbReference type="PANTHER" id="PTHR44688:SF16">
    <property type="entry name" value="DNA-BINDING TRANSCRIPTIONAL ACTIVATOR DEVR_DOSR"/>
    <property type="match status" value="1"/>
</dbReference>
<protein>
    <recommendedName>
        <fullName evidence="4">HTH luxR-type domain-containing protein</fullName>
    </recommendedName>
</protein>
<dbReference type="PROSITE" id="PS50043">
    <property type="entry name" value="HTH_LUXR_2"/>
    <property type="match status" value="1"/>
</dbReference>
<proteinExistence type="predicted"/>
<organism evidence="5 6">
    <name type="scientific">Telmatospirillum siberiense</name>
    <dbReference type="NCBI Taxonomy" id="382514"/>
    <lineage>
        <taxon>Bacteria</taxon>
        <taxon>Pseudomonadati</taxon>
        <taxon>Pseudomonadota</taxon>
        <taxon>Alphaproteobacteria</taxon>
        <taxon>Rhodospirillales</taxon>
        <taxon>Rhodospirillaceae</taxon>
        <taxon>Telmatospirillum</taxon>
    </lineage>
</organism>
<comment type="caution">
    <text evidence="5">The sequence shown here is derived from an EMBL/GenBank/DDBJ whole genome shotgun (WGS) entry which is preliminary data.</text>
</comment>
<gene>
    <name evidence="5" type="ORF">CWS72_08685</name>
</gene>
<dbReference type="InterPro" id="IPR000792">
    <property type="entry name" value="Tscrpt_reg_LuxR_C"/>
</dbReference>